<dbReference type="InterPro" id="IPR016135">
    <property type="entry name" value="UBQ-conjugating_enzyme/RWD"/>
</dbReference>
<dbReference type="GO" id="GO:0003950">
    <property type="term" value="F:NAD+ poly-ADP-ribosyltransferase activity"/>
    <property type="evidence" value="ECO:0007669"/>
    <property type="project" value="InterPro"/>
</dbReference>
<keyword evidence="1" id="KW-0328">Glycosyltransferase</keyword>
<dbReference type="OrthoDB" id="109543at2759"/>
<keyword evidence="2" id="KW-0808">Transferase</keyword>
<feature type="compositionally biased region" description="Acidic residues" evidence="5">
    <location>
        <begin position="932"/>
        <end position="945"/>
    </location>
</feature>
<keyword evidence="6" id="KW-1133">Transmembrane helix</keyword>
<dbReference type="Pfam" id="PF00179">
    <property type="entry name" value="UQ_con"/>
    <property type="match status" value="1"/>
</dbReference>
<dbReference type="CDD" id="cd23802">
    <property type="entry name" value="UBCc_UBE2Q"/>
    <property type="match status" value="1"/>
</dbReference>
<feature type="compositionally biased region" description="Low complexity" evidence="5">
    <location>
        <begin position="1143"/>
        <end position="1161"/>
    </location>
</feature>
<evidence type="ECO:0000256" key="6">
    <source>
        <dbReference type="SAM" id="Phobius"/>
    </source>
</evidence>
<dbReference type="PROSITE" id="PS50127">
    <property type="entry name" value="UBC_2"/>
    <property type="match status" value="1"/>
</dbReference>
<dbReference type="SUPFAM" id="SSF54495">
    <property type="entry name" value="UBC-like"/>
    <property type="match status" value="1"/>
</dbReference>
<feature type="domain" description="UBC core" evidence="7">
    <location>
        <begin position="989"/>
        <end position="1171"/>
    </location>
</feature>
<dbReference type="Pfam" id="PF00644">
    <property type="entry name" value="PARP"/>
    <property type="match status" value="1"/>
</dbReference>
<evidence type="ECO:0000256" key="3">
    <source>
        <dbReference type="ARBA" id="ARBA00022695"/>
    </source>
</evidence>
<keyword evidence="3" id="KW-0548">Nucleotidyltransferase</keyword>
<dbReference type="SUPFAM" id="SSF56399">
    <property type="entry name" value="ADP-ribosylation"/>
    <property type="match status" value="1"/>
</dbReference>
<organism evidence="8 9">
    <name type="scientific">Ambispora leptoticha</name>
    <dbReference type="NCBI Taxonomy" id="144679"/>
    <lineage>
        <taxon>Eukaryota</taxon>
        <taxon>Fungi</taxon>
        <taxon>Fungi incertae sedis</taxon>
        <taxon>Mucoromycota</taxon>
        <taxon>Glomeromycotina</taxon>
        <taxon>Glomeromycetes</taxon>
        <taxon>Archaeosporales</taxon>
        <taxon>Ambisporaceae</taxon>
        <taxon>Ambispora</taxon>
    </lineage>
</organism>
<dbReference type="InterPro" id="IPR012317">
    <property type="entry name" value="Poly(ADP-ribose)pol_cat_dom"/>
</dbReference>
<sequence>MGRKEFVQDVKKLKDYLNGLNSRNNALIKGFDFQDPELNFQFQYKPRKFFTIQIFVNDSSLSLYPTKFSGFICVDGGTDKESNAAAELLQKASIENKSVGEIVAILTRLLCEHFRLNLPKELSVNLLRQFGGSANNSTAFYHPIQKSLIPVKLTPSMLLQRDLAELKHWNYFGELLCADNMGYKVTISMPVTRLGLSLEACEAWNLEPDRYIVCTMQFTKSYIDLENEVKNAYRIHSHVFKEGGGGYPALKDLLKKQYNIKYTVLTSSQQRGVFSQSHHKDDFLESDHFVLSWTLTELLRSKFFDMLCDCIWFGVSWGGAEQADLMRNKNMMHNYLYDGKIDRHLLFEQESHGQLCFFEAEKSEHASAVKNQNFLLIVLRFLRRRILLSTKYCLTCHYPHGESVSSIRPFVCGTPLCQHQSLVGLGNLFEAVLVNSPVVVDLLISLCYVAIQAQNLSPAPTKAIGVTTTSKLDGENTLAVEWSETTGTIGTPATTGYQVHGWKNFDNKVKQNDLLEVYNPDTKQPFPVNRSNTATTVRVLEVYSNYLITDFPIVFPISAAPNKPVYLPFRLLRRTECNFLSVDDTPNYTLLQTVIDRLPSVNVMVEYAKKKTLKAELDQLDLLCFPLLSWIISSNRTHLRLLESNEEKVQFNEGATTAYSNWKQFVMIMSSPEKEQEFQREKERLRRERVGQSLGELYAFHGSPLNNWHSIIRTSLNWKRVLHGRAYGDGVYHSLQAATSASYAGAPYHKYDVGVWKNSMLVVTKCMALSEIVNRPSQFTSTSPHLVVPGESWITTRYLFVECLRNPLEPTSEGEDEEYSFVYVPNSTAQVNSMRKSFKKTITNPFSSLRQRNHREKILEFIRLDTQYTPVWFNNHPLQIPKRDFLIIANEYPEDSSRGIGPFHYQFNNAVAGTAAAILNGSLSEDDILEDEDDYDNEVEDESENEDAHLSKTSKDKEPEPSKKYEQRIEIDDGFDPSLLPLPAESSKTATQRICKELRQIVQKQSEPNNDLSFSINTDMLQSMYQWVIQMKDFDSSLPLAQDMKKYKVKTIDMEVRFAPDYPFVPPYIRVIRPRLLRFMEGGGGHVTAGGSICMDLLTLGNNTERGWSSVYTMESVLLQVKIALSSLEPKPARLDPRRAFFSTTPTRPPSTTSSKSSNPPVKHKSIRTRNSLPTLVTKTRYIIYGALGVTVWIVAVAVAWNHERQSTSAIQGCMFNVRYSEEARAVLGDTINFASAWPWISGTINHLKGRINVWFRVKGEKGKGTVHFHSIRRGHGQNWQVVDFSLTTDDDGRVISLSAPSMEKYITSDASMTTDSTGNNNNVIAAT</sequence>
<dbReference type="Gene3D" id="3.90.228.10">
    <property type="match status" value="1"/>
</dbReference>
<evidence type="ECO:0000259" key="7">
    <source>
        <dbReference type="PROSITE" id="PS50127"/>
    </source>
</evidence>
<keyword evidence="4" id="KW-0520">NAD</keyword>
<protein>
    <submittedName>
        <fullName evidence="8">3095_t:CDS:1</fullName>
    </submittedName>
</protein>
<dbReference type="Pfam" id="PF08695">
    <property type="entry name" value="Coa1"/>
    <property type="match status" value="1"/>
</dbReference>
<dbReference type="GO" id="GO:0016779">
    <property type="term" value="F:nucleotidyltransferase activity"/>
    <property type="evidence" value="ECO:0007669"/>
    <property type="project" value="UniProtKB-KW"/>
</dbReference>
<dbReference type="Proteomes" id="UP000789508">
    <property type="component" value="Unassembled WGS sequence"/>
</dbReference>
<dbReference type="EMBL" id="CAJVPS010000124">
    <property type="protein sequence ID" value="CAG8455032.1"/>
    <property type="molecule type" value="Genomic_DNA"/>
</dbReference>
<accession>A0A9N8YVE5</accession>
<dbReference type="InterPro" id="IPR051838">
    <property type="entry name" value="ARTD_PARP"/>
</dbReference>
<evidence type="ECO:0000313" key="8">
    <source>
        <dbReference type="EMBL" id="CAG8455032.1"/>
    </source>
</evidence>
<reference evidence="8" key="1">
    <citation type="submission" date="2021-06" db="EMBL/GenBank/DDBJ databases">
        <authorList>
            <person name="Kallberg Y."/>
            <person name="Tangrot J."/>
            <person name="Rosling A."/>
        </authorList>
    </citation>
    <scope>NUCLEOTIDE SEQUENCE</scope>
    <source>
        <strain evidence="8">FL130A</strain>
    </source>
</reference>
<dbReference type="InterPro" id="IPR014807">
    <property type="entry name" value="Coa1"/>
</dbReference>
<evidence type="ECO:0000256" key="5">
    <source>
        <dbReference type="SAM" id="MobiDB-lite"/>
    </source>
</evidence>
<feature type="transmembrane region" description="Helical" evidence="6">
    <location>
        <begin position="1182"/>
        <end position="1201"/>
    </location>
</feature>
<feature type="compositionally biased region" description="Basic and acidic residues" evidence="5">
    <location>
        <begin position="946"/>
        <end position="971"/>
    </location>
</feature>
<keyword evidence="9" id="KW-1185">Reference proteome</keyword>
<evidence type="ECO:0000256" key="1">
    <source>
        <dbReference type="ARBA" id="ARBA00022676"/>
    </source>
</evidence>
<proteinExistence type="predicted"/>
<feature type="region of interest" description="Disordered" evidence="5">
    <location>
        <begin position="1138"/>
        <end position="1167"/>
    </location>
</feature>
<evidence type="ECO:0000256" key="4">
    <source>
        <dbReference type="ARBA" id="ARBA00023027"/>
    </source>
</evidence>
<keyword evidence="6" id="KW-0472">Membrane</keyword>
<evidence type="ECO:0000313" key="9">
    <source>
        <dbReference type="Proteomes" id="UP000789508"/>
    </source>
</evidence>
<feature type="region of interest" description="Disordered" evidence="5">
    <location>
        <begin position="932"/>
        <end position="983"/>
    </location>
</feature>
<evidence type="ECO:0000256" key="2">
    <source>
        <dbReference type="ARBA" id="ARBA00022679"/>
    </source>
</evidence>
<dbReference type="InterPro" id="IPR000608">
    <property type="entry name" value="UBC"/>
</dbReference>
<name>A0A9N8YVE5_9GLOM</name>
<gene>
    <name evidence="8" type="ORF">ALEPTO_LOCUS1233</name>
</gene>
<comment type="caution">
    <text evidence="8">The sequence shown here is derived from an EMBL/GenBank/DDBJ whole genome shotgun (WGS) entry which is preliminary data.</text>
</comment>
<dbReference type="Gene3D" id="3.10.110.10">
    <property type="entry name" value="Ubiquitin Conjugating Enzyme"/>
    <property type="match status" value="1"/>
</dbReference>
<keyword evidence="6" id="KW-0812">Transmembrane</keyword>
<dbReference type="PANTHER" id="PTHR21328">
    <property type="entry name" value="POLY ADP-RIBOSE POLYMERASE FAMILY, MEMBER PARP"/>
    <property type="match status" value="1"/>
</dbReference>